<dbReference type="Proteomes" id="UP000191980">
    <property type="component" value="Unassembled WGS sequence"/>
</dbReference>
<comment type="caution">
    <text evidence="2">The sequence shown here is derived from an EMBL/GenBank/DDBJ whole genome shotgun (WGS) entry which is preliminary data.</text>
</comment>
<organism evidence="2 3">
    <name type="scientific">Methyloprofundus sedimenti</name>
    <dbReference type="NCBI Taxonomy" id="1420851"/>
    <lineage>
        <taxon>Bacteria</taxon>
        <taxon>Pseudomonadati</taxon>
        <taxon>Pseudomonadota</taxon>
        <taxon>Gammaproteobacteria</taxon>
        <taxon>Methylococcales</taxon>
        <taxon>Methylococcaceae</taxon>
        <taxon>Methyloprofundus</taxon>
    </lineage>
</organism>
<dbReference type="NCBIfam" id="TIGR02449">
    <property type="entry name" value="TIGR02449 family protein"/>
    <property type="match status" value="1"/>
</dbReference>
<evidence type="ECO:0000256" key="1">
    <source>
        <dbReference type="SAM" id="Coils"/>
    </source>
</evidence>
<reference evidence="2 3" key="1">
    <citation type="submission" date="2015-12" db="EMBL/GenBank/DDBJ databases">
        <authorList>
            <person name="Shamseldin A."/>
            <person name="Moawad H."/>
            <person name="Abd El-Rahim W.M."/>
            <person name="Sadowsky M.J."/>
        </authorList>
    </citation>
    <scope>NUCLEOTIDE SEQUENCE [LARGE SCALE GENOMIC DNA]</scope>
    <source>
        <strain evidence="2 3">WF1</strain>
    </source>
</reference>
<dbReference type="STRING" id="1420851.AU255_01665"/>
<dbReference type="OrthoDB" id="6120894at2"/>
<evidence type="ECO:0008006" key="4">
    <source>
        <dbReference type="Google" id="ProtNLM"/>
    </source>
</evidence>
<proteinExistence type="predicted"/>
<evidence type="ECO:0000313" key="3">
    <source>
        <dbReference type="Proteomes" id="UP000191980"/>
    </source>
</evidence>
<keyword evidence="1" id="KW-0175">Coiled coil</keyword>
<accession>A0A1V8M551</accession>
<dbReference type="InterPro" id="IPR012662">
    <property type="entry name" value="CHP02449"/>
</dbReference>
<dbReference type="AlphaFoldDB" id="A0A1V8M551"/>
<dbReference type="RefSeq" id="WP_080521263.1">
    <property type="nucleotide sequence ID" value="NZ_LPUF01000001.1"/>
</dbReference>
<gene>
    <name evidence="2" type="ORF">AU255_01665</name>
</gene>
<keyword evidence="3" id="KW-1185">Reference proteome</keyword>
<sequence>MNSNNQSFDINELENKLEELIQRYNFVRSENTTLKVKQDELVKEKAKLIEKTNMARTRVEAMISRLKTMEHGS</sequence>
<dbReference type="EMBL" id="LPUF01000001">
    <property type="protein sequence ID" value="OQK16638.1"/>
    <property type="molecule type" value="Genomic_DNA"/>
</dbReference>
<feature type="coiled-coil region" evidence="1">
    <location>
        <begin position="3"/>
        <end position="30"/>
    </location>
</feature>
<name>A0A1V8M551_9GAMM</name>
<protein>
    <recommendedName>
        <fullName evidence="4">TIGR02449 family protein</fullName>
    </recommendedName>
</protein>
<evidence type="ECO:0000313" key="2">
    <source>
        <dbReference type="EMBL" id="OQK16638.1"/>
    </source>
</evidence>